<dbReference type="AlphaFoldDB" id="A0A841FXB2"/>
<evidence type="ECO:0000256" key="1">
    <source>
        <dbReference type="SAM" id="MobiDB-lite"/>
    </source>
</evidence>
<protein>
    <submittedName>
        <fullName evidence="3">Sugar lactone lactonase YvrE</fullName>
    </submittedName>
</protein>
<name>A0A841FXB2_9ACTN</name>
<comment type="caution">
    <text evidence="3">The sequence shown here is derived from an EMBL/GenBank/DDBJ whole genome shotgun (WGS) entry which is preliminary data.</text>
</comment>
<keyword evidence="2" id="KW-0732">Signal</keyword>
<dbReference type="PANTHER" id="PTHR31460:SF3">
    <property type="entry name" value="MESOCENTIN"/>
    <property type="match status" value="1"/>
</dbReference>
<keyword evidence="4" id="KW-1185">Reference proteome</keyword>
<dbReference type="Gene3D" id="2.120.10.30">
    <property type="entry name" value="TolB, C-terminal domain"/>
    <property type="match status" value="1"/>
</dbReference>
<organism evidence="3 4">
    <name type="scientific">Phytomonospora endophytica</name>
    <dbReference type="NCBI Taxonomy" id="714109"/>
    <lineage>
        <taxon>Bacteria</taxon>
        <taxon>Bacillati</taxon>
        <taxon>Actinomycetota</taxon>
        <taxon>Actinomycetes</taxon>
        <taxon>Micromonosporales</taxon>
        <taxon>Micromonosporaceae</taxon>
        <taxon>Phytomonospora</taxon>
    </lineage>
</organism>
<feature type="signal peptide" evidence="2">
    <location>
        <begin position="1"/>
        <end position="27"/>
    </location>
</feature>
<gene>
    <name evidence="3" type="ORF">HNR73_006052</name>
</gene>
<evidence type="ECO:0000313" key="4">
    <source>
        <dbReference type="Proteomes" id="UP000548476"/>
    </source>
</evidence>
<feature type="chain" id="PRO_5032629359" evidence="2">
    <location>
        <begin position="28"/>
        <end position="348"/>
    </location>
</feature>
<sequence length="348" mass="36723">MRKSISGLLLAATVAAGVAASPASVSAHPIPAVIEGHADSLHPEGVAYDPTRGAFLVTSLKHGTVSAVDRDGVTRTLVDDPALIETIGLQVDLPRGRILVASGDQGVGDRTSPATRDRTAGLGVYSLRTGERIAYVDLAAVAADGGGHFANDIAVAPDGTAYVTDTAAGIVYRVDVAGRASVLVRDERLTFAGGFGANGIVYRAGVLIVGNYSAGTLWRIPVARPQLRQVRLDRGGRARHGLGPQREHGRAAVGRGHQRRVHDPAVLSMRGARSSGPRAYPSVRRQRSAAWSMSWRSTWKKRLVVSIRAPAALSVPRRAAPSRVCSAQAVIDSMLAFQARYQTSSLIR</sequence>
<dbReference type="InterPro" id="IPR011042">
    <property type="entry name" value="6-blade_b-propeller_TolB-like"/>
</dbReference>
<dbReference type="InterPro" id="IPR053224">
    <property type="entry name" value="Sensory_adhesion_molecule"/>
</dbReference>
<dbReference type="EMBL" id="JACHGT010000015">
    <property type="protein sequence ID" value="MBB6038172.1"/>
    <property type="molecule type" value="Genomic_DNA"/>
</dbReference>
<evidence type="ECO:0000313" key="3">
    <source>
        <dbReference type="EMBL" id="MBB6038172.1"/>
    </source>
</evidence>
<dbReference type="PANTHER" id="PTHR31460">
    <property type="match status" value="1"/>
</dbReference>
<evidence type="ECO:0000256" key="2">
    <source>
        <dbReference type="SAM" id="SignalP"/>
    </source>
</evidence>
<dbReference type="Proteomes" id="UP000548476">
    <property type="component" value="Unassembled WGS sequence"/>
</dbReference>
<dbReference type="SUPFAM" id="SSF63829">
    <property type="entry name" value="Calcium-dependent phosphotriesterase"/>
    <property type="match status" value="1"/>
</dbReference>
<feature type="region of interest" description="Disordered" evidence="1">
    <location>
        <begin position="237"/>
        <end position="257"/>
    </location>
</feature>
<proteinExistence type="predicted"/>
<reference evidence="3 4" key="1">
    <citation type="submission" date="2020-08" db="EMBL/GenBank/DDBJ databases">
        <title>Genomic Encyclopedia of Type Strains, Phase IV (KMG-IV): sequencing the most valuable type-strain genomes for metagenomic binning, comparative biology and taxonomic classification.</title>
        <authorList>
            <person name="Goeker M."/>
        </authorList>
    </citation>
    <scope>NUCLEOTIDE SEQUENCE [LARGE SCALE GENOMIC DNA]</scope>
    <source>
        <strain evidence="3 4">YIM 65646</strain>
    </source>
</reference>
<accession>A0A841FXB2</accession>